<feature type="transmembrane region" description="Helical" evidence="8">
    <location>
        <begin position="95"/>
        <end position="114"/>
    </location>
</feature>
<dbReference type="OMA" id="CLLPFDR"/>
<evidence type="ECO:0000259" key="9">
    <source>
        <dbReference type="PROSITE" id="PS51225"/>
    </source>
</evidence>
<dbReference type="Proteomes" id="UP000264820">
    <property type="component" value="Unplaced"/>
</dbReference>
<reference evidence="10" key="1">
    <citation type="submission" date="2025-08" db="UniProtKB">
        <authorList>
            <consortium name="Ensembl"/>
        </authorList>
    </citation>
    <scope>IDENTIFICATION</scope>
</reference>
<proteinExistence type="inferred from homology"/>
<name>A0A3Q3DFC4_HIPCM</name>
<dbReference type="GeneTree" id="ENSGT00950000182933"/>
<dbReference type="PANTHER" id="PTHR17068">
    <property type="entry name" value="MYELOID-ASSOCIATED DIFFERENTIATION MARKER MYADM FAMILY MEMBER"/>
    <property type="match status" value="1"/>
</dbReference>
<reference evidence="10" key="2">
    <citation type="submission" date="2025-09" db="UniProtKB">
        <authorList>
            <consortium name="Ensembl"/>
        </authorList>
    </citation>
    <scope>IDENTIFICATION</scope>
</reference>
<keyword evidence="4 8" id="KW-1133">Transmembrane helix</keyword>
<dbReference type="GeneID" id="109527242"/>
<evidence type="ECO:0000256" key="7">
    <source>
        <dbReference type="PROSITE-ProRule" id="PRU00581"/>
    </source>
</evidence>
<comment type="similarity">
    <text evidence="6">Belongs to the MAL family.</text>
</comment>
<evidence type="ECO:0000256" key="5">
    <source>
        <dbReference type="ARBA" id="ARBA00023136"/>
    </source>
</evidence>
<feature type="transmembrane region" description="Helical" evidence="8">
    <location>
        <begin position="266"/>
        <end position="287"/>
    </location>
</feature>
<dbReference type="OrthoDB" id="9948609at2759"/>
<evidence type="ECO:0000256" key="8">
    <source>
        <dbReference type="SAM" id="Phobius"/>
    </source>
</evidence>
<dbReference type="InterPro" id="IPR008253">
    <property type="entry name" value="Marvel"/>
</dbReference>
<feature type="domain" description="MARVEL" evidence="9">
    <location>
        <begin position="10"/>
        <end position="150"/>
    </location>
</feature>
<dbReference type="PROSITE" id="PS51225">
    <property type="entry name" value="MARVEL"/>
    <property type="match status" value="1"/>
</dbReference>
<keyword evidence="11" id="KW-1185">Reference proteome</keyword>
<accession>A0A3Q3DFC4</accession>
<dbReference type="InterPro" id="IPR047123">
    <property type="entry name" value="MYADM-like"/>
</dbReference>
<feature type="transmembrane region" description="Helical" evidence="8">
    <location>
        <begin position="56"/>
        <end position="75"/>
    </location>
</feature>
<dbReference type="PANTHER" id="PTHR17068:SF3">
    <property type="entry name" value="MYELOID-ASSOCIATED DIFFERENTIATION MARKER"/>
    <property type="match status" value="1"/>
</dbReference>
<evidence type="ECO:0000256" key="3">
    <source>
        <dbReference type="ARBA" id="ARBA00022737"/>
    </source>
</evidence>
<dbReference type="KEGG" id="hcq:109527242"/>
<evidence type="ECO:0000256" key="2">
    <source>
        <dbReference type="ARBA" id="ARBA00022692"/>
    </source>
</evidence>
<evidence type="ECO:0000256" key="4">
    <source>
        <dbReference type="ARBA" id="ARBA00022989"/>
    </source>
</evidence>
<comment type="subcellular location">
    <subcellularLocation>
        <location evidence="1">Membrane</location>
        <topology evidence="1">Multi-pass membrane protein</topology>
    </subcellularLocation>
</comment>
<evidence type="ECO:0000313" key="10">
    <source>
        <dbReference type="Ensembl" id="ENSHCOP00000010689.1"/>
    </source>
</evidence>
<evidence type="ECO:0000256" key="1">
    <source>
        <dbReference type="ARBA" id="ARBA00004141"/>
    </source>
</evidence>
<evidence type="ECO:0000313" key="11">
    <source>
        <dbReference type="Proteomes" id="UP000264820"/>
    </source>
</evidence>
<dbReference type="RefSeq" id="XP_019744599.1">
    <property type="nucleotide sequence ID" value="XM_019889040.1"/>
</dbReference>
<organism evidence="10 11">
    <name type="scientific">Hippocampus comes</name>
    <name type="common">Tiger tail seahorse</name>
    <dbReference type="NCBI Taxonomy" id="109280"/>
    <lineage>
        <taxon>Eukaryota</taxon>
        <taxon>Metazoa</taxon>
        <taxon>Chordata</taxon>
        <taxon>Craniata</taxon>
        <taxon>Vertebrata</taxon>
        <taxon>Euteleostomi</taxon>
        <taxon>Actinopterygii</taxon>
        <taxon>Neopterygii</taxon>
        <taxon>Teleostei</taxon>
        <taxon>Neoteleostei</taxon>
        <taxon>Acanthomorphata</taxon>
        <taxon>Syngnathiaria</taxon>
        <taxon>Syngnathiformes</taxon>
        <taxon>Syngnathoidei</taxon>
        <taxon>Syngnathidae</taxon>
        <taxon>Hippocampus</taxon>
    </lineage>
</organism>
<protein>
    <submittedName>
        <fullName evidence="10">Myeloid-associated differentiation marker homolog</fullName>
    </submittedName>
</protein>
<dbReference type="AlphaFoldDB" id="A0A3Q3DFC4"/>
<dbReference type="GO" id="GO:0016020">
    <property type="term" value="C:membrane"/>
    <property type="evidence" value="ECO:0007669"/>
    <property type="project" value="UniProtKB-SubCell"/>
</dbReference>
<dbReference type="Ensembl" id="ENSHCOT00000026285.1">
    <property type="protein sequence ID" value="ENSHCOP00000010689.1"/>
    <property type="gene ID" value="ENSHCOG00000013341.1"/>
</dbReference>
<feature type="transmembrane region" description="Helical" evidence="8">
    <location>
        <begin position="232"/>
        <end position="254"/>
    </location>
</feature>
<feature type="transmembrane region" description="Helical" evidence="8">
    <location>
        <begin position="199"/>
        <end position="220"/>
    </location>
</feature>
<sequence length="298" mass="33596">MPGIVLEARDFASPLFLVRSCEVLFSCTTFSLVTALESSELTKNPLHLQHLPTIKIFCIFTWCFFFTVTLLIHFLSTIQFHSLLPVSWKNLTATVAVLGSLMCLSASVFFPWLIMERQKAWPRPVAATVTSVLTFLAYVSESYVLCSQVQEQKGFMGSLPGLLKIVQLWGGFQVIPLFVEADHGLYNGFHRWQPWVSGMSYGVCILMSLVTMVVILGEFAGRCRLRFDRLMVVFTIIGFLLYMVATVICFNKPLQLINSENKSSELVIMEAVVAFITLLSYTVDLTFSIKILCDRSHT</sequence>
<keyword evidence="5 7" id="KW-0472">Membrane</keyword>
<evidence type="ECO:0000256" key="6">
    <source>
        <dbReference type="ARBA" id="ARBA00034721"/>
    </source>
</evidence>
<keyword evidence="2 7" id="KW-0812">Transmembrane</keyword>
<keyword evidence="3" id="KW-0677">Repeat</keyword>